<feature type="region of interest" description="Disordered" evidence="1">
    <location>
        <begin position="282"/>
        <end position="310"/>
    </location>
</feature>
<dbReference type="PANTHER" id="PTHR34194">
    <property type="entry name" value="F14J8.16 PROTEIN"/>
    <property type="match status" value="1"/>
</dbReference>
<gene>
    <name evidence="2" type="ORF">CKAN_02199700</name>
</gene>
<feature type="compositionally biased region" description="Acidic residues" evidence="1">
    <location>
        <begin position="122"/>
        <end position="132"/>
    </location>
</feature>
<evidence type="ECO:0000256" key="1">
    <source>
        <dbReference type="SAM" id="MobiDB-lite"/>
    </source>
</evidence>
<organism evidence="2 3">
    <name type="scientific">Cinnamomum micranthum f. kanehirae</name>
    <dbReference type="NCBI Taxonomy" id="337451"/>
    <lineage>
        <taxon>Eukaryota</taxon>
        <taxon>Viridiplantae</taxon>
        <taxon>Streptophyta</taxon>
        <taxon>Embryophyta</taxon>
        <taxon>Tracheophyta</taxon>
        <taxon>Spermatophyta</taxon>
        <taxon>Magnoliopsida</taxon>
        <taxon>Magnoliidae</taxon>
        <taxon>Laurales</taxon>
        <taxon>Lauraceae</taxon>
        <taxon>Cinnamomum</taxon>
    </lineage>
</organism>
<feature type="compositionally biased region" description="Low complexity" evidence="1">
    <location>
        <begin position="383"/>
        <end position="393"/>
    </location>
</feature>
<evidence type="ECO:0000313" key="2">
    <source>
        <dbReference type="EMBL" id="RWR92773.1"/>
    </source>
</evidence>
<feature type="compositionally biased region" description="Polar residues" evidence="1">
    <location>
        <begin position="188"/>
        <end position="206"/>
    </location>
</feature>
<name>A0A3S3NI89_9MAGN</name>
<dbReference type="EMBL" id="QPKB01000009">
    <property type="protein sequence ID" value="RWR92773.1"/>
    <property type="molecule type" value="Genomic_DNA"/>
</dbReference>
<comment type="caution">
    <text evidence="2">The sequence shown here is derived from an EMBL/GenBank/DDBJ whole genome shotgun (WGS) entry which is preliminary data.</text>
</comment>
<accession>A0A3S3NI89</accession>
<feature type="compositionally biased region" description="Basic residues" evidence="1">
    <location>
        <begin position="282"/>
        <end position="292"/>
    </location>
</feature>
<feature type="compositionally biased region" description="Polar residues" evidence="1">
    <location>
        <begin position="144"/>
        <end position="157"/>
    </location>
</feature>
<feature type="compositionally biased region" description="Polar residues" evidence="1">
    <location>
        <begin position="361"/>
        <end position="374"/>
    </location>
</feature>
<dbReference type="Proteomes" id="UP000283530">
    <property type="component" value="Unassembled WGS sequence"/>
</dbReference>
<dbReference type="OrthoDB" id="298344at2759"/>
<proteinExistence type="predicted"/>
<protein>
    <submittedName>
        <fullName evidence="2">Matrix metalloproteinase-2-like protein</fullName>
    </submittedName>
</protein>
<feature type="region of interest" description="Disordered" evidence="1">
    <location>
        <begin position="361"/>
        <end position="393"/>
    </location>
</feature>
<dbReference type="PANTHER" id="PTHR34194:SF2">
    <property type="entry name" value="F14J8.16 PROTEIN"/>
    <property type="match status" value="1"/>
</dbReference>
<dbReference type="AlphaFoldDB" id="A0A3S3NI89"/>
<dbReference type="STRING" id="337451.A0A3S3NI89"/>
<reference evidence="2 3" key="1">
    <citation type="journal article" date="2019" name="Nat. Plants">
        <title>Stout camphor tree genome fills gaps in understanding of flowering plant genome evolution.</title>
        <authorList>
            <person name="Chaw S.M."/>
            <person name="Liu Y.C."/>
            <person name="Wu Y.W."/>
            <person name="Wang H.Y."/>
            <person name="Lin C.I."/>
            <person name="Wu C.S."/>
            <person name="Ke H.M."/>
            <person name="Chang L.Y."/>
            <person name="Hsu C.Y."/>
            <person name="Yang H.T."/>
            <person name="Sudianto E."/>
            <person name="Hsu M.H."/>
            <person name="Wu K.P."/>
            <person name="Wang L.N."/>
            <person name="Leebens-Mack J.H."/>
            <person name="Tsai I.J."/>
        </authorList>
    </citation>
    <scope>NUCLEOTIDE SEQUENCE [LARGE SCALE GENOMIC DNA]</scope>
    <source>
        <strain evidence="3">cv. Chaw 1501</strain>
        <tissue evidence="2">Young leaves</tissue>
    </source>
</reference>
<feature type="region of interest" description="Disordered" evidence="1">
    <location>
        <begin position="122"/>
        <end position="206"/>
    </location>
</feature>
<sequence>MGTALMNNCNPVFQATTCLKRCGNGYSQGDLNAKRRCFRSNNSSTSLQYKNSGTIELSSDSEDENQNMFLKVLGENFDAGSLEADIDLGYKMFLEHAREDGKSYVLEMLDAHDGKPVCVTYEGDEVSSDEGEIPIRSKSDEGDPQNQMNSDGISSKGRSACQGKKNQESYTSGLACHGMNRRSHDKSGQSSLHSSSPDNNQENESLVDESYQTFLNHVKVHGDSLVVELENGGVFKYEEVEVRTASSGEDVLSDRGEILTKRKYDEGEPQDKRDSGILLRKRTCPRKKKQKSHTSGLISTGKNKGTSDESGQIILHSQGNESLVDESYQIFLNHVSVHGYSLVLELDNGVVVKYEEENEVCTTSKGSPAKSTPCCSKPELESHTTSQQHSDSSACKHDASSLKSLSCDNQFPFKEELMACLNRPFDQEEHDMLLDEAKTQKILERSRDLRSRSVSYATKRRSFSYFDHYPDLERQIKFANPHRSLTLLRGFFFWLKNLSHEGAFPPWRTLPAEGQIVPFSNEMATPVQIEIPEGTKEESDMQLVDIEMPVNVKVEETDMQPIQIEMAEGIEQVTDIEPIEIEILSSTKDPEIH</sequence>
<evidence type="ECO:0000313" key="3">
    <source>
        <dbReference type="Proteomes" id="UP000283530"/>
    </source>
</evidence>
<feature type="compositionally biased region" description="Polar residues" evidence="1">
    <location>
        <begin position="293"/>
        <end position="310"/>
    </location>
</feature>
<keyword evidence="3" id="KW-1185">Reference proteome</keyword>